<accession>A0A9X1I5J7</accession>
<dbReference type="EMBL" id="JAJAPW010000098">
    <property type="protein sequence ID" value="MCB4800394.1"/>
    <property type="molecule type" value="Genomic_DNA"/>
</dbReference>
<evidence type="ECO:0000313" key="2">
    <source>
        <dbReference type="Proteomes" id="UP001139199"/>
    </source>
</evidence>
<keyword evidence="2" id="KW-1185">Reference proteome</keyword>
<sequence length="77" mass="8406">MTYQSFWTLTANPHLLKSPPVETLAHQVGSSLPVALYGLVLGLGKVSVLDGTTNAERMRDDLQGVQQILDWQSANPE</sequence>
<gene>
    <name evidence="1" type="ORF">LG649_16215</name>
</gene>
<feature type="non-terminal residue" evidence="1">
    <location>
        <position position="77"/>
    </location>
</feature>
<organism evidence="1 2">
    <name type="scientific">Neotamlana laminarinivorans</name>
    <dbReference type="NCBI Taxonomy" id="2883124"/>
    <lineage>
        <taxon>Bacteria</taxon>
        <taxon>Pseudomonadati</taxon>
        <taxon>Bacteroidota</taxon>
        <taxon>Flavobacteriia</taxon>
        <taxon>Flavobacteriales</taxon>
        <taxon>Flavobacteriaceae</taxon>
        <taxon>Neotamlana</taxon>
    </lineage>
</organism>
<evidence type="ECO:0000313" key="1">
    <source>
        <dbReference type="EMBL" id="MCB4800394.1"/>
    </source>
</evidence>
<proteinExistence type="predicted"/>
<protein>
    <submittedName>
        <fullName evidence="1">Uncharacterized protein</fullName>
    </submittedName>
</protein>
<dbReference type="Proteomes" id="UP001139199">
    <property type="component" value="Unassembled WGS sequence"/>
</dbReference>
<name>A0A9X1I5J7_9FLAO</name>
<comment type="caution">
    <text evidence="1">The sequence shown here is derived from an EMBL/GenBank/DDBJ whole genome shotgun (WGS) entry which is preliminary data.</text>
</comment>
<dbReference type="AlphaFoldDB" id="A0A9X1I5J7"/>
<reference evidence="1" key="1">
    <citation type="submission" date="2021-10" db="EMBL/GenBank/DDBJ databases">
        <title>Tamlana sargassums sp. nov., and Tamlana laminarinivorans sp. nov., two new bacteria isolated from the brown alga.</title>
        <authorList>
            <person name="Li J."/>
        </authorList>
    </citation>
    <scope>NUCLEOTIDE SEQUENCE</scope>
    <source>
        <strain evidence="1">PT2-4</strain>
    </source>
</reference>